<dbReference type="OrthoDB" id="3160134at2759"/>
<dbReference type="Proteomes" id="UP000736335">
    <property type="component" value="Unassembled WGS sequence"/>
</dbReference>
<organism evidence="1 2">
    <name type="scientific">Thelephora terrestris</name>
    <dbReference type="NCBI Taxonomy" id="56493"/>
    <lineage>
        <taxon>Eukaryota</taxon>
        <taxon>Fungi</taxon>
        <taxon>Dikarya</taxon>
        <taxon>Basidiomycota</taxon>
        <taxon>Agaricomycotina</taxon>
        <taxon>Agaricomycetes</taxon>
        <taxon>Thelephorales</taxon>
        <taxon>Thelephoraceae</taxon>
        <taxon>Thelephora</taxon>
    </lineage>
</organism>
<gene>
    <name evidence="1" type="ORF">BJ322DRAFT_1024523</name>
</gene>
<dbReference type="AlphaFoldDB" id="A0A9P6H570"/>
<proteinExistence type="predicted"/>
<reference evidence="1" key="2">
    <citation type="submission" date="2020-11" db="EMBL/GenBank/DDBJ databases">
        <authorList>
            <consortium name="DOE Joint Genome Institute"/>
            <person name="Kuo A."/>
            <person name="Miyauchi S."/>
            <person name="Kiss E."/>
            <person name="Drula E."/>
            <person name="Kohler A."/>
            <person name="Sanchez-Garcia M."/>
            <person name="Andreopoulos B."/>
            <person name="Barry K.W."/>
            <person name="Bonito G."/>
            <person name="Buee M."/>
            <person name="Carver A."/>
            <person name="Chen C."/>
            <person name="Cichocki N."/>
            <person name="Clum A."/>
            <person name="Culley D."/>
            <person name="Crous P.W."/>
            <person name="Fauchery L."/>
            <person name="Girlanda M."/>
            <person name="Hayes R."/>
            <person name="Keri Z."/>
            <person name="Labutti K."/>
            <person name="Lipzen A."/>
            <person name="Lombard V."/>
            <person name="Magnuson J."/>
            <person name="Maillard F."/>
            <person name="Morin E."/>
            <person name="Murat C."/>
            <person name="Nolan M."/>
            <person name="Ohm R."/>
            <person name="Pangilinan J."/>
            <person name="Pereira M."/>
            <person name="Perotto S."/>
            <person name="Peter M."/>
            <person name="Riley R."/>
            <person name="Sitrit Y."/>
            <person name="Stielow B."/>
            <person name="Szollosi G."/>
            <person name="Zifcakova L."/>
            <person name="Stursova M."/>
            <person name="Spatafora J.W."/>
            <person name="Tedersoo L."/>
            <person name="Vaario L.-M."/>
            <person name="Yamada A."/>
            <person name="Yan M."/>
            <person name="Wang P."/>
            <person name="Xu J."/>
            <person name="Bruns T."/>
            <person name="Baldrian P."/>
            <person name="Vilgalys R."/>
            <person name="Henrissat B."/>
            <person name="Grigoriev I.V."/>
            <person name="Hibbett D."/>
            <person name="Nagy L.G."/>
            <person name="Martin F.M."/>
        </authorList>
    </citation>
    <scope>NUCLEOTIDE SEQUENCE</scope>
    <source>
        <strain evidence="1">UH-Tt-Lm1</strain>
    </source>
</reference>
<evidence type="ECO:0000313" key="2">
    <source>
        <dbReference type="Proteomes" id="UP000736335"/>
    </source>
</evidence>
<protein>
    <submittedName>
        <fullName evidence="1">Uncharacterized protein</fullName>
    </submittedName>
</protein>
<comment type="caution">
    <text evidence="1">The sequence shown here is derived from an EMBL/GenBank/DDBJ whole genome shotgun (WGS) entry which is preliminary data.</text>
</comment>
<keyword evidence="2" id="KW-1185">Reference proteome</keyword>
<reference evidence="1" key="1">
    <citation type="journal article" date="2020" name="Nat. Commun.">
        <title>Large-scale genome sequencing of mycorrhizal fungi provides insights into the early evolution of symbiotic traits.</title>
        <authorList>
            <person name="Miyauchi S."/>
            <person name="Kiss E."/>
            <person name="Kuo A."/>
            <person name="Drula E."/>
            <person name="Kohler A."/>
            <person name="Sanchez-Garcia M."/>
            <person name="Morin E."/>
            <person name="Andreopoulos B."/>
            <person name="Barry K.W."/>
            <person name="Bonito G."/>
            <person name="Buee M."/>
            <person name="Carver A."/>
            <person name="Chen C."/>
            <person name="Cichocki N."/>
            <person name="Clum A."/>
            <person name="Culley D."/>
            <person name="Crous P.W."/>
            <person name="Fauchery L."/>
            <person name="Girlanda M."/>
            <person name="Hayes R.D."/>
            <person name="Keri Z."/>
            <person name="LaButti K."/>
            <person name="Lipzen A."/>
            <person name="Lombard V."/>
            <person name="Magnuson J."/>
            <person name="Maillard F."/>
            <person name="Murat C."/>
            <person name="Nolan M."/>
            <person name="Ohm R.A."/>
            <person name="Pangilinan J."/>
            <person name="Pereira M.F."/>
            <person name="Perotto S."/>
            <person name="Peter M."/>
            <person name="Pfister S."/>
            <person name="Riley R."/>
            <person name="Sitrit Y."/>
            <person name="Stielow J.B."/>
            <person name="Szollosi G."/>
            <person name="Zifcakova L."/>
            <person name="Stursova M."/>
            <person name="Spatafora J.W."/>
            <person name="Tedersoo L."/>
            <person name="Vaario L.M."/>
            <person name="Yamada A."/>
            <person name="Yan M."/>
            <person name="Wang P."/>
            <person name="Xu J."/>
            <person name="Bruns T."/>
            <person name="Baldrian P."/>
            <person name="Vilgalys R."/>
            <person name="Dunand C."/>
            <person name="Henrissat B."/>
            <person name="Grigoriev I.V."/>
            <person name="Hibbett D."/>
            <person name="Nagy L.G."/>
            <person name="Martin F.M."/>
        </authorList>
    </citation>
    <scope>NUCLEOTIDE SEQUENCE</scope>
    <source>
        <strain evidence="1">UH-Tt-Lm1</strain>
    </source>
</reference>
<name>A0A9P6H570_9AGAM</name>
<dbReference type="InterPro" id="IPR046521">
    <property type="entry name" value="DUF6698"/>
</dbReference>
<dbReference type="Pfam" id="PF20414">
    <property type="entry name" value="DUF6698"/>
    <property type="match status" value="1"/>
</dbReference>
<evidence type="ECO:0000313" key="1">
    <source>
        <dbReference type="EMBL" id="KAF9779677.1"/>
    </source>
</evidence>
<dbReference type="EMBL" id="WIUZ02000019">
    <property type="protein sequence ID" value="KAF9779677.1"/>
    <property type="molecule type" value="Genomic_DNA"/>
</dbReference>
<accession>A0A9P6H570</accession>
<sequence>MCHIYSVNSHSIVSLSVMNSNSYRDAQLIHAGKGYAIMFSIWGSDHTYREEFINLLSIEPKISDLLTDWPLADLMQQLDKGRNEFRDSQVHSISSQMSGWGVGVPEDKKLCGFGNNVCHYGADTVPYRTHEEIQTFQVITIDDLPVFLWENEQVDPQDMNKGFLCGELLVKVLLSILIGPAAARPRGQSSGAGGYANIIARYALSAESTCRWSFKSETTGFNHLKFYQRIIFTVGTWKDEEQQLLLMWWSRMVLTHLRGGPHATQLDNTPAPSSAAVLMMQQAVGMTAVPH</sequence>